<feature type="compositionally biased region" description="Polar residues" evidence="1">
    <location>
        <begin position="102"/>
        <end position="117"/>
    </location>
</feature>
<feature type="compositionally biased region" description="Basic and acidic residues" evidence="1">
    <location>
        <begin position="30"/>
        <end position="62"/>
    </location>
</feature>
<feature type="compositionally biased region" description="Basic and acidic residues" evidence="1">
    <location>
        <begin position="76"/>
        <end position="98"/>
    </location>
</feature>
<organism evidence="2 3">
    <name type="scientific">Pontibacter aquaedesilientis</name>
    <dbReference type="NCBI Taxonomy" id="2766980"/>
    <lineage>
        <taxon>Bacteria</taxon>
        <taxon>Pseudomonadati</taxon>
        <taxon>Bacteroidota</taxon>
        <taxon>Cytophagia</taxon>
        <taxon>Cytophagales</taxon>
        <taxon>Hymenobacteraceae</taxon>
        <taxon>Pontibacter</taxon>
    </lineage>
</organism>
<evidence type="ECO:0008006" key="4">
    <source>
        <dbReference type="Google" id="ProtNLM"/>
    </source>
</evidence>
<name>A0ABR7XFQ8_9BACT</name>
<proteinExistence type="predicted"/>
<accession>A0ABR7XFQ8</accession>
<keyword evidence="3" id="KW-1185">Reference proteome</keyword>
<feature type="compositionally biased region" description="Basic and acidic residues" evidence="1">
    <location>
        <begin position="1"/>
        <end position="14"/>
    </location>
</feature>
<feature type="compositionally biased region" description="Basic and acidic residues" evidence="1">
    <location>
        <begin position="147"/>
        <end position="195"/>
    </location>
</feature>
<dbReference type="Proteomes" id="UP000625551">
    <property type="component" value="Unassembled WGS sequence"/>
</dbReference>
<feature type="compositionally biased region" description="Basic and acidic residues" evidence="1">
    <location>
        <begin position="214"/>
        <end position="227"/>
    </location>
</feature>
<sequence>MRYNERDHESDHRNQGRNAGNRNNLSDYLSRYEDSGSYRGRHDMTNESRQDRNRDYQHERHMQGSMHQNEWGGSGWHRDHDRPNYDTRNQSEEDHWRYGDPNPQSDYKQQGGYTRSRGTGWHNEGSDYGKPRYARQDNSYQSTGHGRRIDQYGRDEHYNFAHGRQDGRRSLENPENLDDRYYDRREQSDSSRNDYGRQYGANYDHRSRSSHQGNDSHDFDHTSDDYPSRSPKGYGYRSGPDYSASSPITNYGPGVRGYQK</sequence>
<evidence type="ECO:0000256" key="1">
    <source>
        <dbReference type="SAM" id="MobiDB-lite"/>
    </source>
</evidence>
<dbReference type="EMBL" id="JACXAJ010000002">
    <property type="protein sequence ID" value="MBD1397124.1"/>
    <property type="molecule type" value="Genomic_DNA"/>
</dbReference>
<feature type="region of interest" description="Disordered" evidence="1">
    <location>
        <begin position="1"/>
        <end position="260"/>
    </location>
</feature>
<dbReference type="RefSeq" id="WP_191183246.1">
    <property type="nucleotide sequence ID" value="NZ_JACXAJ010000002.1"/>
</dbReference>
<evidence type="ECO:0000313" key="2">
    <source>
        <dbReference type="EMBL" id="MBD1397124.1"/>
    </source>
</evidence>
<protein>
    <recommendedName>
        <fullName evidence="4">SWFGD domain-containing protein</fullName>
    </recommendedName>
</protein>
<evidence type="ECO:0000313" key="3">
    <source>
        <dbReference type="Proteomes" id="UP000625551"/>
    </source>
</evidence>
<gene>
    <name evidence="2" type="ORF">H9Q13_08095</name>
</gene>
<comment type="caution">
    <text evidence="2">The sequence shown here is derived from an EMBL/GenBank/DDBJ whole genome shotgun (WGS) entry which is preliminary data.</text>
</comment>
<reference evidence="2 3" key="1">
    <citation type="submission" date="2020-09" db="EMBL/GenBank/DDBJ databases">
        <title>Genome sequencing and assembly of Pontibacter sp.</title>
        <authorList>
            <person name="Chhetri G."/>
        </authorList>
    </citation>
    <scope>NUCLEOTIDE SEQUENCE [LARGE SCALE GENOMIC DNA]</scope>
    <source>
        <strain evidence="2 3">JH31</strain>
    </source>
</reference>